<evidence type="ECO:0000313" key="1">
    <source>
        <dbReference type="EMBL" id="EOA22218.1"/>
    </source>
</evidence>
<dbReference type="AlphaFoldDB" id="R0HEK5"/>
<dbReference type="Proteomes" id="UP000029121">
    <property type="component" value="Unassembled WGS sequence"/>
</dbReference>
<accession>R0HEK5</accession>
<dbReference type="STRING" id="81985.R0HEK5"/>
<name>R0HEK5_9BRAS</name>
<protein>
    <submittedName>
        <fullName evidence="1">Uncharacterized protein</fullName>
    </submittedName>
</protein>
<evidence type="ECO:0000313" key="2">
    <source>
        <dbReference type="Proteomes" id="UP000029121"/>
    </source>
</evidence>
<sequence>MKALIRFLMVLFMEKVLQRRSMWMRIDRCFEQYTLFATLLNISSVCSTGEFIMLKPMRRGRDGSLLLGECYHLYPICVYDDAFAEFQLPELLKTPLNSLCLQIKNLQVDSFAEYLSAAGVFGCSKYYDFERVQNM</sequence>
<reference evidence="2" key="1">
    <citation type="journal article" date="2013" name="Nat. Genet.">
        <title>The Capsella rubella genome and the genomic consequences of rapid mating system evolution.</title>
        <authorList>
            <person name="Slotte T."/>
            <person name="Hazzouri K.M."/>
            <person name="Agren J.A."/>
            <person name="Koenig D."/>
            <person name="Maumus F."/>
            <person name="Guo Y.L."/>
            <person name="Steige K."/>
            <person name="Platts A.E."/>
            <person name="Escobar J.S."/>
            <person name="Newman L.K."/>
            <person name="Wang W."/>
            <person name="Mandakova T."/>
            <person name="Vello E."/>
            <person name="Smith L.M."/>
            <person name="Henz S.R."/>
            <person name="Steffen J."/>
            <person name="Takuno S."/>
            <person name="Brandvain Y."/>
            <person name="Coop G."/>
            <person name="Andolfatto P."/>
            <person name="Hu T.T."/>
            <person name="Blanchette M."/>
            <person name="Clark R.M."/>
            <person name="Quesneville H."/>
            <person name="Nordborg M."/>
            <person name="Gaut B.S."/>
            <person name="Lysak M.A."/>
            <person name="Jenkins J."/>
            <person name="Grimwood J."/>
            <person name="Chapman J."/>
            <person name="Prochnik S."/>
            <person name="Shu S."/>
            <person name="Rokhsar D."/>
            <person name="Schmutz J."/>
            <person name="Weigel D."/>
            <person name="Wright S.I."/>
        </authorList>
    </citation>
    <scope>NUCLEOTIDE SEQUENCE [LARGE SCALE GENOMIC DNA]</scope>
    <source>
        <strain evidence="2">cv. Monte Gargano</strain>
    </source>
</reference>
<organism evidence="1 2">
    <name type="scientific">Capsella rubella</name>
    <dbReference type="NCBI Taxonomy" id="81985"/>
    <lineage>
        <taxon>Eukaryota</taxon>
        <taxon>Viridiplantae</taxon>
        <taxon>Streptophyta</taxon>
        <taxon>Embryophyta</taxon>
        <taxon>Tracheophyta</taxon>
        <taxon>Spermatophyta</taxon>
        <taxon>Magnoliopsida</taxon>
        <taxon>eudicotyledons</taxon>
        <taxon>Gunneridae</taxon>
        <taxon>Pentapetalae</taxon>
        <taxon>rosids</taxon>
        <taxon>malvids</taxon>
        <taxon>Brassicales</taxon>
        <taxon>Brassicaceae</taxon>
        <taxon>Camelineae</taxon>
        <taxon>Capsella</taxon>
    </lineage>
</organism>
<proteinExistence type="predicted"/>
<gene>
    <name evidence="1" type="ORF">CARUB_v10002805mg</name>
</gene>
<dbReference type="eggNOG" id="KOG0920">
    <property type="taxonomic scope" value="Eukaryota"/>
</dbReference>
<dbReference type="EMBL" id="KB870810">
    <property type="protein sequence ID" value="EOA22218.1"/>
    <property type="molecule type" value="Genomic_DNA"/>
</dbReference>
<keyword evidence="2" id="KW-1185">Reference proteome</keyword>